<dbReference type="GO" id="GO:0005975">
    <property type="term" value="P:carbohydrate metabolic process"/>
    <property type="evidence" value="ECO:0007669"/>
    <property type="project" value="InterPro"/>
</dbReference>
<dbReference type="EMBL" id="GG745545">
    <property type="protein sequence ID" value="EFD93157.1"/>
    <property type="molecule type" value="Genomic_DNA"/>
</dbReference>
<organism evidence="1 2">
    <name type="scientific">Candidatus Parvarchaeum acidophilus ARMAN-5</name>
    <dbReference type="NCBI Taxonomy" id="662762"/>
    <lineage>
        <taxon>Archaea</taxon>
        <taxon>Candidatus Parvarchaeota</taxon>
        <taxon>Candidatus Parvarchaeum</taxon>
    </lineage>
</organism>
<evidence type="ECO:0000313" key="2">
    <source>
        <dbReference type="Proteomes" id="UP000009376"/>
    </source>
</evidence>
<dbReference type="SUPFAM" id="SSF48208">
    <property type="entry name" value="Six-hairpin glycosidases"/>
    <property type="match status" value="1"/>
</dbReference>
<dbReference type="PANTHER" id="PTHR31616">
    <property type="entry name" value="TREHALASE"/>
    <property type="match status" value="1"/>
</dbReference>
<keyword evidence="1" id="KW-0378">Hydrolase</keyword>
<dbReference type="InterPro" id="IPR008928">
    <property type="entry name" value="6-hairpin_glycosidase_sf"/>
</dbReference>
<reference evidence="1 2" key="1">
    <citation type="journal article" date="2010" name="Proc. Natl. Acad. Sci. U.S.A.">
        <title>Enigmatic, ultrasmall, uncultivated Archaea.</title>
        <authorList>
            <person name="Baker B.J."/>
            <person name="Comolli L.R."/>
            <person name="Dick G.J."/>
            <person name="Hauser L.J."/>
            <person name="Hyatt D."/>
            <person name="Dill B.D."/>
            <person name="Land M.L."/>
            <person name="Verberkmoes N.C."/>
            <person name="Hettich R.L."/>
            <person name="Banfield J.F."/>
        </authorList>
    </citation>
    <scope>NUCLEOTIDE SEQUENCE [LARGE SCALE GENOMIC DNA]</scope>
</reference>
<dbReference type="InterPro" id="IPR012341">
    <property type="entry name" value="6hp_glycosidase-like_sf"/>
</dbReference>
<dbReference type="GO" id="GO:0004553">
    <property type="term" value="F:hydrolase activity, hydrolyzing O-glycosyl compounds"/>
    <property type="evidence" value="ECO:0007669"/>
    <property type="project" value="TreeGrafter"/>
</dbReference>
<dbReference type="AlphaFoldDB" id="D6GUA1"/>
<protein>
    <submittedName>
        <fullName evidence="1">Glycoside hydrolase 15-related protein</fullName>
    </submittedName>
</protein>
<accession>D6GUA1</accession>
<dbReference type="Gene3D" id="1.50.10.10">
    <property type="match status" value="1"/>
</dbReference>
<dbReference type="PANTHER" id="PTHR31616:SF13">
    <property type="entry name" value="GLUCAN 1,4-ALPHA-GLUCOSIDASE"/>
    <property type="match status" value="1"/>
</dbReference>
<dbReference type="Proteomes" id="UP000009376">
    <property type="component" value="Unassembled WGS sequence"/>
</dbReference>
<name>D6GUA1_PARA5</name>
<evidence type="ECO:0000313" key="1">
    <source>
        <dbReference type="EMBL" id="EFD93157.1"/>
    </source>
</evidence>
<proteinExistence type="predicted"/>
<gene>
    <name evidence="1" type="ORF">BJBARM5_0025</name>
</gene>
<sequence length="351" mass="40195">MTRDIVLGNQKLLVIYQYVASGKRYILSKCCAYSMIDGLANKVCLIDEQNNLSWINDASWERKLDYKPDTIIAHNEAVNKAQGVRIVFDEAVSNDDIFIRRIRISNEKDSIRNLRLCFNQALHLYENGIGDTALFHPEKKAIIHYKDNVYFLIGVCKGKDEMGFDYDIENKVSPSKNFNRNPIKQGTVESIIGVDLQIRAKSSVELCYYIIAGDSFNSVFKKREPFLDNGYNNYIEKLESSEKEFLSKSKTDLSIVESDIAELYKRSLLVIKTQINWNGAIIAANDSDNIGFNKDTYSYMWPRDASMVAIAMTKAGYPEIARKFFDFCNGILYKDGCMLRHLSTINCFVRL</sequence>